<protein>
    <submittedName>
        <fullName evidence="9">DNA ligase</fullName>
    </submittedName>
</protein>
<comment type="catalytic activity">
    <reaction evidence="6">
        <text>ATP + (deoxyribonucleotide)n-3'-hydroxyl + 5'-phospho-(deoxyribonucleotide)m = (deoxyribonucleotide)n+m + AMP + diphosphate.</text>
        <dbReference type="EC" id="6.5.1.1"/>
    </reaction>
</comment>
<keyword evidence="3" id="KW-0235">DNA replication</keyword>
<organism evidence="9 10">
    <name type="scientific">Ottowia oryzae</name>
    <dbReference type="NCBI Taxonomy" id="2109914"/>
    <lineage>
        <taxon>Bacteria</taxon>
        <taxon>Pseudomonadati</taxon>
        <taxon>Pseudomonadota</taxon>
        <taxon>Betaproteobacteria</taxon>
        <taxon>Burkholderiales</taxon>
        <taxon>Comamonadaceae</taxon>
        <taxon>Ottowia</taxon>
    </lineage>
</organism>
<evidence type="ECO:0000259" key="7">
    <source>
        <dbReference type="Pfam" id="PF01068"/>
    </source>
</evidence>
<dbReference type="GO" id="GO:0006310">
    <property type="term" value="P:DNA recombination"/>
    <property type="evidence" value="ECO:0007669"/>
    <property type="project" value="InterPro"/>
</dbReference>
<keyword evidence="5" id="KW-0234">DNA repair</keyword>
<feature type="domain" description="DNA ligase OB-like" evidence="8">
    <location>
        <begin position="213"/>
        <end position="279"/>
    </location>
</feature>
<dbReference type="GO" id="GO:0005524">
    <property type="term" value="F:ATP binding"/>
    <property type="evidence" value="ECO:0007669"/>
    <property type="project" value="InterPro"/>
</dbReference>
<dbReference type="Pfam" id="PF14743">
    <property type="entry name" value="DNA_ligase_OB_2"/>
    <property type="match status" value="1"/>
</dbReference>
<dbReference type="Proteomes" id="UP000239709">
    <property type="component" value="Chromosome"/>
</dbReference>
<evidence type="ECO:0000256" key="2">
    <source>
        <dbReference type="ARBA" id="ARBA00022598"/>
    </source>
</evidence>
<comment type="cofactor">
    <cofactor evidence="1">
        <name>a divalent metal cation</name>
        <dbReference type="ChEBI" id="CHEBI:60240"/>
    </cofactor>
</comment>
<reference evidence="9 10" key="1">
    <citation type="submission" date="2018-03" db="EMBL/GenBank/DDBJ databases">
        <title>Genome sequencing of Ottowia sp.</title>
        <authorList>
            <person name="Kim S.-J."/>
            <person name="Heo J."/>
            <person name="Kwon S.-W."/>
        </authorList>
    </citation>
    <scope>NUCLEOTIDE SEQUENCE [LARGE SCALE GENOMIC DNA]</scope>
    <source>
        <strain evidence="9 10">KADR8-3</strain>
    </source>
</reference>
<dbReference type="GO" id="GO:0003910">
    <property type="term" value="F:DNA ligase (ATP) activity"/>
    <property type="evidence" value="ECO:0007669"/>
    <property type="project" value="UniProtKB-EC"/>
</dbReference>
<dbReference type="GO" id="GO:0006281">
    <property type="term" value="P:DNA repair"/>
    <property type="evidence" value="ECO:0007669"/>
    <property type="project" value="UniProtKB-KW"/>
</dbReference>
<name>A0A2S0MJS4_9BURK</name>
<dbReference type="InterPro" id="IPR050326">
    <property type="entry name" value="NAD_dep_DNA_ligaseB"/>
</dbReference>
<dbReference type="Gene3D" id="3.30.470.30">
    <property type="entry name" value="DNA ligase/mRNA capping enzyme"/>
    <property type="match status" value="1"/>
</dbReference>
<sequence length="289" mass="31504">MAALPALGAAQSAANPATQPAATSAPALQLAGRWRAGLDVRDYWVSEKYDGVRGVWDGRTLRTRGGETVHAPAWFTAGWPTEAMDGELWAGRGAFEHAQSTVLRQQPDDAAWRRMRFMVFDMPAQPGDFDARLKALNTAIAQANRPATLQAVPQQRLVDDAQLQALLRAVVRGGGEGLMLHKADSPYRTGRGDELLKLKPHEDAEARVVAHLPGQGKYAGMMGALLVETRDGQRFRLGSGFSDAQRAAPPPVGSWVTYRYRGLHAGSGLPRFATFVRVRADEPQYRAPR</sequence>
<feature type="domain" description="ATP-dependent DNA ligase family profile" evidence="7">
    <location>
        <begin position="110"/>
        <end position="199"/>
    </location>
</feature>
<evidence type="ECO:0000256" key="5">
    <source>
        <dbReference type="ARBA" id="ARBA00023204"/>
    </source>
</evidence>
<dbReference type="Gene3D" id="2.40.50.140">
    <property type="entry name" value="Nucleic acid-binding proteins"/>
    <property type="match status" value="1"/>
</dbReference>
<dbReference type="InterPro" id="IPR029319">
    <property type="entry name" value="DNA_ligase_OB"/>
</dbReference>
<keyword evidence="4" id="KW-0227">DNA damage</keyword>
<dbReference type="InterPro" id="IPR012310">
    <property type="entry name" value="DNA_ligase_ATP-dep_cent"/>
</dbReference>
<dbReference type="AlphaFoldDB" id="A0A2S0MJS4"/>
<dbReference type="NCBIfam" id="NF006592">
    <property type="entry name" value="PRK09125.1"/>
    <property type="match status" value="1"/>
</dbReference>
<dbReference type="SUPFAM" id="SSF56091">
    <property type="entry name" value="DNA ligase/mRNA capping enzyme, catalytic domain"/>
    <property type="match status" value="1"/>
</dbReference>
<accession>A0A2S0MJS4</accession>
<dbReference type="SUPFAM" id="SSF50249">
    <property type="entry name" value="Nucleic acid-binding proteins"/>
    <property type="match status" value="1"/>
</dbReference>
<evidence type="ECO:0000256" key="1">
    <source>
        <dbReference type="ARBA" id="ARBA00001968"/>
    </source>
</evidence>
<evidence type="ECO:0000256" key="3">
    <source>
        <dbReference type="ARBA" id="ARBA00022705"/>
    </source>
</evidence>
<dbReference type="GO" id="GO:0006260">
    <property type="term" value="P:DNA replication"/>
    <property type="evidence" value="ECO:0007669"/>
    <property type="project" value="UniProtKB-KW"/>
</dbReference>
<evidence type="ECO:0000313" key="9">
    <source>
        <dbReference type="EMBL" id="AVO36129.1"/>
    </source>
</evidence>
<dbReference type="CDD" id="cd07896">
    <property type="entry name" value="Adenylation_kDNA_ligase_like"/>
    <property type="match status" value="1"/>
</dbReference>
<dbReference type="PANTHER" id="PTHR47810">
    <property type="entry name" value="DNA LIGASE"/>
    <property type="match status" value="1"/>
</dbReference>
<dbReference type="PANTHER" id="PTHR47810:SF1">
    <property type="entry name" value="DNA LIGASE B"/>
    <property type="match status" value="1"/>
</dbReference>
<dbReference type="KEGG" id="otk:C6570_12245"/>
<dbReference type="Gene3D" id="3.30.1490.70">
    <property type="match status" value="1"/>
</dbReference>
<evidence type="ECO:0000256" key="6">
    <source>
        <dbReference type="ARBA" id="ARBA00034003"/>
    </source>
</evidence>
<evidence type="ECO:0000259" key="8">
    <source>
        <dbReference type="Pfam" id="PF14743"/>
    </source>
</evidence>
<dbReference type="EMBL" id="CP027666">
    <property type="protein sequence ID" value="AVO36129.1"/>
    <property type="molecule type" value="Genomic_DNA"/>
</dbReference>
<dbReference type="Pfam" id="PF01068">
    <property type="entry name" value="DNA_ligase_A_M"/>
    <property type="match status" value="1"/>
</dbReference>
<keyword evidence="10" id="KW-1185">Reference proteome</keyword>
<keyword evidence="2 9" id="KW-0436">Ligase</keyword>
<proteinExistence type="predicted"/>
<dbReference type="InterPro" id="IPR012340">
    <property type="entry name" value="NA-bd_OB-fold"/>
</dbReference>
<evidence type="ECO:0000313" key="10">
    <source>
        <dbReference type="Proteomes" id="UP000239709"/>
    </source>
</evidence>
<gene>
    <name evidence="9" type="ORF">C6570_12245</name>
</gene>
<dbReference type="OrthoDB" id="9782700at2"/>
<dbReference type="CDD" id="cd08041">
    <property type="entry name" value="OBF_kDNA_ligase_like"/>
    <property type="match status" value="1"/>
</dbReference>
<evidence type="ECO:0000256" key="4">
    <source>
        <dbReference type="ARBA" id="ARBA00022763"/>
    </source>
</evidence>